<keyword evidence="6" id="KW-1185">Reference proteome</keyword>
<proteinExistence type="predicted"/>
<comment type="catalytic activity">
    <reaction evidence="2">
        <text>2,5-diamino-6-hydroxy-4-(5-phosphoribosylamino)-pyrimidine + H2O = 2,5,6-triamino-4-hydroxypyrimidine + D-ribose 5-phosphate</text>
        <dbReference type="Rhea" id="RHEA:23436"/>
        <dbReference type="ChEBI" id="CHEBI:15377"/>
        <dbReference type="ChEBI" id="CHEBI:58614"/>
        <dbReference type="ChEBI" id="CHEBI:78346"/>
        <dbReference type="ChEBI" id="CHEBI:137796"/>
    </reaction>
</comment>
<evidence type="ECO:0000313" key="5">
    <source>
        <dbReference type="EMBL" id="MEJ8640558.1"/>
    </source>
</evidence>
<dbReference type="CDD" id="cd15457">
    <property type="entry name" value="NADAR"/>
    <property type="match status" value="1"/>
</dbReference>
<dbReference type="SUPFAM" id="SSF143990">
    <property type="entry name" value="YbiA-like"/>
    <property type="match status" value="1"/>
</dbReference>
<feature type="compositionally biased region" description="Basic and acidic residues" evidence="3">
    <location>
        <begin position="19"/>
        <end position="39"/>
    </location>
</feature>
<comment type="catalytic activity">
    <reaction evidence="1">
        <text>5-amino-6-(5-phospho-D-ribosylamino)uracil + H2O = 5,6-diaminouracil + D-ribose 5-phosphate</text>
        <dbReference type="Rhea" id="RHEA:55020"/>
        <dbReference type="ChEBI" id="CHEBI:15377"/>
        <dbReference type="ChEBI" id="CHEBI:46252"/>
        <dbReference type="ChEBI" id="CHEBI:58453"/>
        <dbReference type="ChEBI" id="CHEBI:78346"/>
    </reaction>
</comment>
<evidence type="ECO:0000256" key="3">
    <source>
        <dbReference type="SAM" id="MobiDB-lite"/>
    </source>
</evidence>
<dbReference type="Pfam" id="PF08719">
    <property type="entry name" value="NADAR"/>
    <property type="match status" value="1"/>
</dbReference>
<feature type="region of interest" description="Disordered" evidence="3">
    <location>
        <begin position="1"/>
        <end position="39"/>
    </location>
</feature>
<dbReference type="Gene3D" id="1.10.357.40">
    <property type="entry name" value="YbiA-like"/>
    <property type="match status" value="1"/>
</dbReference>
<accession>A0ABU8TY58</accession>
<protein>
    <submittedName>
        <fullName evidence="5">NADAR family protein</fullName>
    </submittedName>
</protein>
<feature type="compositionally biased region" description="Low complexity" evidence="3">
    <location>
        <begin position="1"/>
        <end position="18"/>
    </location>
</feature>
<name>A0ABU8TY58_9ACTN</name>
<reference evidence="5 6" key="1">
    <citation type="submission" date="2024-03" db="EMBL/GenBank/DDBJ databases">
        <title>Novel Streptomyces species of biotechnological and ecological value are a feature of Machair soil.</title>
        <authorList>
            <person name="Prole J.R."/>
            <person name="Goodfellow M."/>
            <person name="Allenby N."/>
            <person name="Ward A.C."/>
        </authorList>
    </citation>
    <scope>NUCLEOTIDE SEQUENCE [LARGE SCALE GENOMIC DNA]</scope>
    <source>
        <strain evidence="5 6">MS1.HAVA.3</strain>
    </source>
</reference>
<dbReference type="InterPro" id="IPR037238">
    <property type="entry name" value="YbiA-like_sf"/>
</dbReference>
<organism evidence="5 6">
    <name type="scientific">Streptomyces caledonius</name>
    <dbReference type="NCBI Taxonomy" id="3134107"/>
    <lineage>
        <taxon>Bacteria</taxon>
        <taxon>Bacillati</taxon>
        <taxon>Actinomycetota</taxon>
        <taxon>Actinomycetes</taxon>
        <taxon>Kitasatosporales</taxon>
        <taxon>Streptomycetaceae</taxon>
        <taxon>Streptomyces</taxon>
    </lineage>
</organism>
<dbReference type="EMBL" id="JBBKAM010000002">
    <property type="protein sequence ID" value="MEJ8640558.1"/>
    <property type="molecule type" value="Genomic_DNA"/>
</dbReference>
<comment type="caution">
    <text evidence="5">The sequence shown here is derived from an EMBL/GenBank/DDBJ whole genome shotgun (WGS) entry which is preliminary data.</text>
</comment>
<dbReference type="InterPro" id="IPR012816">
    <property type="entry name" value="NADAR"/>
</dbReference>
<evidence type="ECO:0000313" key="6">
    <source>
        <dbReference type="Proteomes" id="UP001382904"/>
    </source>
</evidence>
<feature type="domain" description="NADAR" evidence="4">
    <location>
        <begin position="30"/>
        <end position="100"/>
    </location>
</feature>
<dbReference type="Proteomes" id="UP001382904">
    <property type="component" value="Unassembled WGS sequence"/>
</dbReference>
<gene>
    <name evidence="5" type="ORF">WKI68_02150</name>
</gene>
<evidence type="ECO:0000256" key="1">
    <source>
        <dbReference type="ARBA" id="ARBA00000022"/>
    </source>
</evidence>
<sequence>MSVADPAARTAVAAAESGAKAESRAAAPPRREGREGREGWEQARAAVMARLLRAKYEQHPDLAAILLATGDATVLYDDAESGAWGDKGGRGRNWSGRLRELIRQPGYSVVYARGKHVAWAELPSSNPAGRVTYTVAEWK</sequence>
<evidence type="ECO:0000256" key="2">
    <source>
        <dbReference type="ARBA" id="ARBA00000751"/>
    </source>
</evidence>
<evidence type="ECO:0000259" key="4">
    <source>
        <dbReference type="Pfam" id="PF08719"/>
    </source>
</evidence>